<dbReference type="AlphaFoldDB" id="A0A061RNU9"/>
<evidence type="ECO:0000313" key="1">
    <source>
        <dbReference type="EMBL" id="JAC72211.1"/>
    </source>
</evidence>
<dbReference type="EMBL" id="GBEZ01013812">
    <property type="protein sequence ID" value="JAC72211.1"/>
    <property type="molecule type" value="Transcribed_RNA"/>
</dbReference>
<sequence>QQYCRLRYIGLALWDYFCFGNHFRVQCSAALVRKNARSSKILKPSIHLRQ</sequence>
<feature type="non-terminal residue" evidence="1">
    <location>
        <position position="1"/>
    </location>
</feature>
<gene>
    <name evidence="1" type="ORF">TSPGSL018_254</name>
</gene>
<name>A0A061RNU9_9CHLO</name>
<protein>
    <submittedName>
        <fullName evidence="1">Uncharacterized protein</fullName>
    </submittedName>
</protein>
<organism evidence="1">
    <name type="scientific">Tetraselmis sp. GSL018</name>
    <dbReference type="NCBI Taxonomy" id="582737"/>
    <lineage>
        <taxon>Eukaryota</taxon>
        <taxon>Viridiplantae</taxon>
        <taxon>Chlorophyta</taxon>
        <taxon>core chlorophytes</taxon>
        <taxon>Chlorodendrophyceae</taxon>
        <taxon>Chlorodendrales</taxon>
        <taxon>Chlorodendraceae</taxon>
        <taxon>Tetraselmis</taxon>
    </lineage>
</organism>
<accession>A0A061RNU9</accession>
<reference evidence="1" key="1">
    <citation type="submission" date="2014-05" db="EMBL/GenBank/DDBJ databases">
        <title>The transcriptome of the halophilic microalga Tetraselmis sp. GSL018 isolated from the Great Salt Lake, Utah.</title>
        <authorList>
            <person name="Jinkerson R.E."/>
            <person name="D'Adamo S."/>
            <person name="Posewitz M.C."/>
        </authorList>
    </citation>
    <scope>NUCLEOTIDE SEQUENCE</scope>
    <source>
        <strain evidence="1">GSL018</strain>
    </source>
</reference>
<proteinExistence type="predicted"/>